<evidence type="ECO:0000313" key="1">
    <source>
        <dbReference type="EMBL" id="MFJ1472293.1"/>
    </source>
</evidence>
<protein>
    <submittedName>
        <fullName evidence="1">Uncharacterized protein</fullName>
    </submittedName>
</protein>
<dbReference type="EMBL" id="JASNRB020000040">
    <property type="protein sequence ID" value="MFJ1472293.1"/>
    <property type="molecule type" value="Genomic_DNA"/>
</dbReference>
<organism evidence="1 2">
    <name type="scientific">Massilia orientalis</name>
    <dbReference type="NCBI Taxonomy" id="3050128"/>
    <lineage>
        <taxon>Bacteria</taxon>
        <taxon>Pseudomonadati</taxon>
        <taxon>Pseudomonadota</taxon>
        <taxon>Betaproteobacteria</taxon>
        <taxon>Burkholderiales</taxon>
        <taxon>Oxalobacteraceae</taxon>
        <taxon>Telluria group</taxon>
        <taxon>Massilia</taxon>
    </lineage>
</organism>
<dbReference type="Proteomes" id="UP001168096">
    <property type="component" value="Unassembled WGS sequence"/>
</dbReference>
<evidence type="ECO:0000313" key="2">
    <source>
        <dbReference type="Proteomes" id="UP001168096"/>
    </source>
</evidence>
<sequence length="125" mass="13606">MRIAGSSIDIILPDNMSEASISSLKLCELFIGSVLSSNLQAINVTVDKVAKHIICSDERVRENIRLILGAGALDAFISQLTSLLHTPSDSNAIGELKYRLNGQVGKISFYKNGSAAIDWKMVRKE</sequence>
<name>A0ACC7MM83_9BURK</name>
<reference evidence="1" key="1">
    <citation type="submission" date="2024-11" db="EMBL/GenBank/DDBJ databases">
        <title>Description of Massilia orientalis sp. nov., isolated from rhizosphere soil of Ageratina adenophora.</title>
        <authorList>
            <person name="Wang Y."/>
        </authorList>
    </citation>
    <scope>NUCLEOTIDE SEQUENCE</scope>
    <source>
        <strain evidence="1">YIM B02787</strain>
    </source>
</reference>
<accession>A0ACC7MM83</accession>
<comment type="caution">
    <text evidence="1">The sequence shown here is derived from an EMBL/GenBank/DDBJ whole genome shotgun (WGS) entry which is preliminary data.</text>
</comment>
<keyword evidence="2" id="KW-1185">Reference proteome</keyword>
<gene>
    <name evidence="1" type="ORF">QPK29_031660</name>
</gene>
<proteinExistence type="predicted"/>